<dbReference type="PROSITE" id="PS50026">
    <property type="entry name" value="EGF_3"/>
    <property type="match status" value="1"/>
</dbReference>
<name>A0ABY6LMF7_9ARAC</name>
<reference evidence="3 4" key="1">
    <citation type="submission" date="2022-01" db="EMBL/GenBank/DDBJ databases">
        <title>A chromosomal length assembly of Cordylochernes scorpioides.</title>
        <authorList>
            <person name="Zeh D."/>
            <person name="Zeh J."/>
        </authorList>
    </citation>
    <scope>NUCLEOTIDE SEQUENCE [LARGE SCALE GENOMIC DNA]</scope>
    <source>
        <strain evidence="3">IN4F17</strain>
        <tissue evidence="3">Whole Body</tissue>
    </source>
</reference>
<dbReference type="Gene3D" id="2.170.300.10">
    <property type="entry name" value="Tie2 ligand-binding domain superfamily"/>
    <property type="match status" value="1"/>
</dbReference>
<evidence type="ECO:0000259" key="2">
    <source>
        <dbReference type="PROSITE" id="PS50026"/>
    </source>
</evidence>
<keyword evidence="4" id="KW-1185">Reference proteome</keyword>
<evidence type="ECO:0000313" key="4">
    <source>
        <dbReference type="Proteomes" id="UP001235939"/>
    </source>
</evidence>
<keyword evidence="1" id="KW-1015">Disulfide bond</keyword>
<sequence length="198" mass="22182">MWEHREQPTSTHSTVGLSQAFTECSDLFDHNNLNSTSSLFVVVVVVSNEEPQMSPCISITAAAMSTILEVYIILNKLRCIKQYVTIFPMARCTYLLRLRRSCQPCDRVTPNEVCRKYELCAECNLEADGCVSCPQGYYGRWCNNGKSCGYHGIAQSDRWGSECNCQNGGQCHQYEGYCMCPPNYEGEFCQVATGKSTA</sequence>
<proteinExistence type="predicted"/>
<evidence type="ECO:0000256" key="1">
    <source>
        <dbReference type="PROSITE-ProRule" id="PRU00076"/>
    </source>
</evidence>
<feature type="domain" description="EGF-like" evidence="2">
    <location>
        <begin position="159"/>
        <end position="190"/>
    </location>
</feature>
<dbReference type="SUPFAM" id="SSF57196">
    <property type="entry name" value="EGF/Laminin"/>
    <property type="match status" value="1"/>
</dbReference>
<comment type="caution">
    <text evidence="1">Lacks conserved residue(s) required for the propagation of feature annotation.</text>
</comment>
<dbReference type="PROSITE" id="PS00022">
    <property type="entry name" value="EGF_1"/>
    <property type="match status" value="1"/>
</dbReference>
<protein>
    <recommendedName>
        <fullName evidence="2">EGF-like domain-containing protein</fullName>
    </recommendedName>
</protein>
<feature type="disulfide bond" evidence="1">
    <location>
        <begin position="180"/>
        <end position="189"/>
    </location>
</feature>
<dbReference type="CDD" id="cd00054">
    <property type="entry name" value="EGF_CA"/>
    <property type="match status" value="1"/>
</dbReference>
<dbReference type="EMBL" id="CP092883">
    <property type="protein sequence ID" value="UYV82074.1"/>
    <property type="molecule type" value="Genomic_DNA"/>
</dbReference>
<gene>
    <name evidence="3" type="ORF">LAZ67_21000677</name>
</gene>
<dbReference type="InterPro" id="IPR000742">
    <property type="entry name" value="EGF"/>
</dbReference>
<evidence type="ECO:0000313" key="3">
    <source>
        <dbReference type="EMBL" id="UYV82074.1"/>
    </source>
</evidence>
<organism evidence="3 4">
    <name type="scientific">Cordylochernes scorpioides</name>
    <dbReference type="NCBI Taxonomy" id="51811"/>
    <lineage>
        <taxon>Eukaryota</taxon>
        <taxon>Metazoa</taxon>
        <taxon>Ecdysozoa</taxon>
        <taxon>Arthropoda</taxon>
        <taxon>Chelicerata</taxon>
        <taxon>Arachnida</taxon>
        <taxon>Pseudoscorpiones</taxon>
        <taxon>Cheliferoidea</taxon>
        <taxon>Chernetidae</taxon>
        <taxon>Cordylochernes</taxon>
    </lineage>
</organism>
<dbReference type="Proteomes" id="UP001235939">
    <property type="component" value="Chromosome 21"/>
</dbReference>
<accession>A0ABY6LMF7</accession>
<keyword evidence="1" id="KW-0245">EGF-like domain</keyword>